<dbReference type="PRINTS" id="PR00789">
    <property type="entry name" value="OSIALOPTASE"/>
</dbReference>
<dbReference type="AlphaFoldDB" id="A0A0R2RM34"/>
<comment type="function">
    <text evidence="7">Required for the formation of a threonylcarbamoyl group on adenosine at position 37 (t(6)A37) in tRNAs that read codons beginning with adenine. Is involved in the transfer of the threonylcarbamoyl moiety of threonylcarbamoyl-AMP (TC-AMP) to the N6 group of A37, together with TsaE and TsaB. TsaD likely plays a direct catalytic role in this reaction.</text>
</comment>
<dbReference type="NCBIfam" id="TIGR03723">
    <property type="entry name" value="T6A_TsaD_YgjD"/>
    <property type="match status" value="1"/>
</dbReference>
<keyword evidence="2 7" id="KW-0819">tRNA processing</keyword>
<dbReference type="NCBIfam" id="TIGR00329">
    <property type="entry name" value="gcp_kae1"/>
    <property type="match status" value="1"/>
</dbReference>
<comment type="cofactor">
    <cofactor evidence="7">
        <name>Fe(2+)</name>
        <dbReference type="ChEBI" id="CHEBI:29033"/>
    </cofactor>
    <text evidence="7">Binds 1 Fe(2+) ion per subunit.</text>
</comment>
<evidence type="ECO:0000313" key="9">
    <source>
        <dbReference type="EMBL" id="KRO61984.1"/>
    </source>
</evidence>
<keyword evidence="5 7" id="KW-0012">Acyltransferase</keyword>
<dbReference type="HAMAP" id="MF_01445">
    <property type="entry name" value="TsaD"/>
    <property type="match status" value="1"/>
</dbReference>
<dbReference type="GO" id="GO:0005506">
    <property type="term" value="F:iron ion binding"/>
    <property type="evidence" value="ECO:0007669"/>
    <property type="project" value="UniProtKB-UniRule"/>
</dbReference>
<dbReference type="GO" id="GO:0061711">
    <property type="term" value="F:tRNA N(6)-L-threonylcarbamoyladenine synthase activity"/>
    <property type="evidence" value="ECO:0007669"/>
    <property type="project" value="UniProtKB-EC"/>
</dbReference>
<dbReference type="Gene3D" id="3.30.420.40">
    <property type="match status" value="2"/>
</dbReference>
<evidence type="ECO:0000256" key="6">
    <source>
        <dbReference type="ARBA" id="ARBA00048117"/>
    </source>
</evidence>
<evidence type="ECO:0000256" key="2">
    <source>
        <dbReference type="ARBA" id="ARBA00022694"/>
    </source>
</evidence>
<comment type="caution">
    <text evidence="9">The sequence shown here is derived from an EMBL/GenBank/DDBJ whole genome shotgun (WGS) entry which is preliminary data.</text>
</comment>
<dbReference type="GO" id="GO:0005737">
    <property type="term" value="C:cytoplasm"/>
    <property type="evidence" value="ECO:0007669"/>
    <property type="project" value="UniProtKB-SubCell"/>
</dbReference>
<evidence type="ECO:0000313" key="10">
    <source>
        <dbReference type="Proteomes" id="UP000051269"/>
    </source>
</evidence>
<keyword evidence="1 7" id="KW-0808">Transferase</keyword>
<dbReference type="Proteomes" id="UP000051269">
    <property type="component" value="Unassembled WGS sequence"/>
</dbReference>
<dbReference type="InterPro" id="IPR043129">
    <property type="entry name" value="ATPase_NBD"/>
</dbReference>
<feature type="binding site" evidence="7">
    <location>
        <position position="114"/>
    </location>
    <ligand>
        <name>Fe cation</name>
        <dbReference type="ChEBI" id="CHEBI:24875"/>
    </ligand>
</feature>
<dbReference type="Pfam" id="PF00814">
    <property type="entry name" value="TsaD"/>
    <property type="match status" value="1"/>
</dbReference>
<feature type="domain" description="Gcp-like" evidence="8">
    <location>
        <begin position="29"/>
        <end position="313"/>
    </location>
</feature>
<evidence type="ECO:0000256" key="5">
    <source>
        <dbReference type="ARBA" id="ARBA00023315"/>
    </source>
</evidence>
<comment type="similarity">
    <text evidence="7">Belongs to the KAE1 / TsaD family.</text>
</comment>
<keyword evidence="3 7" id="KW-0479">Metal-binding</keyword>
<sequence length="340" mass="35705">MAFQTLGIETSCDETAVAVLEADEQGCRLLGEALATRPEEHAALGGIVPELTVRQHLELLPRLTAEAQKKSGSVTVSGVGATAGPGLAPALLVGLSYGKALAWAQKNPFYAINHLEGHLFSPFVSHGKWPEYPHVALIVSGGHTLLVEASGPQERRILGTTRDDAAGEAFDKLARMVGLGYPGGAALEREARAGCAGKISLPRPMKGSEGCDFSFSGLKNAARLLLEKSPNLAVAGTARSDFCAEVQAAITECLVDRSARALAKTEISTFTVSGGVSANQGILAALKRMSEERGVKFLTATGGWNTDNASMIAAVTARRILDRQPSNWSADADPRWSVAC</sequence>
<feature type="binding site" evidence="7">
    <location>
        <position position="279"/>
    </location>
    <ligand>
        <name>substrate</name>
    </ligand>
</feature>
<feature type="binding site" evidence="7">
    <location>
        <begin position="138"/>
        <end position="142"/>
    </location>
    <ligand>
        <name>substrate</name>
    </ligand>
</feature>
<reference evidence="9 10" key="1">
    <citation type="submission" date="2015-10" db="EMBL/GenBank/DDBJ databases">
        <title>Metagenome-Assembled Genomes uncover a global brackish microbiome.</title>
        <authorList>
            <person name="Hugerth L.W."/>
            <person name="Larsson J."/>
            <person name="Alneberg J."/>
            <person name="Lindh M.V."/>
            <person name="Legrand C."/>
            <person name="Pinhassi J."/>
            <person name="Andersson A.F."/>
        </authorList>
    </citation>
    <scope>NUCLEOTIDE SEQUENCE [LARGE SCALE GENOMIC DNA]</scope>
    <source>
        <strain evidence="9">BACL18 MAG-120507-bin52</strain>
    </source>
</reference>
<dbReference type="EMBL" id="LIBO01000160">
    <property type="protein sequence ID" value="KRO61984.1"/>
    <property type="molecule type" value="Genomic_DNA"/>
</dbReference>
<dbReference type="InterPro" id="IPR022450">
    <property type="entry name" value="TsaD"/>
</dbReference>
<evidence type="ECO:0000259" key="8">
    <source>
        <dbReference type="Pfam" id="PF00814"/>
    </source>
</evidence>
<feature type="binding site" evidence="7">
    <location>
        <position position="171"/>
    </location>
    <ligand>
        <name>substrate</name>
    </ligand>
</feature>
<evidence type="ECO:0000256" key="4">
    <source>
        <dbReference type="ARBA" id="ARBA00023004"/>
    </source>
</evidence>
<feature type="binding site" evidence="7">
    <location>
        <position position="307"/>
    </location>
    <ligand>
        <name>Fe cation</name>
        <dbReference type="ChEBI" id="CHEBI:24875"/>
    </ligand>
</feature>
<keyword evidence="7" id="KW-0963">Cytoplasm</keyword>
<proteinExistence type="inferred from homology"/>
<feature type="binding site" evidence="7">
    <location>
        <position position="188"/>
    </location>
    <ligand>
        <name>substrate</name>
    </ligand>
</feature>
<feature type="binding site" evidence="7">
    <location>
        <position position="184"/>
    </location>
    <ligand>
        <name>substrate</name>
    </ligand>
</feature>
<dbReference type="InterPro" id="IPR017861">
    <property type="entry name" value="KAE1/TsaD"/>
</dbReference>
<protein>
    <recommendedName>
        <fullName evidence="7">tRNA N6-adenosine threonylcarbamoyltransferase</fullName>
        <ecNumber evidence="7">2.3.1.234</ecNumber>
    </recommendedName>
    <alternativeName>
        <fullName evidence="7">N6-L-threonylcarbamoyladenine synthase</fullName>
        <shortName evidence="7">t(6)A synthase</shortName>
    </alternativeName>
    <alternativeName>
        <fullName evidence="7">t(6)A37 threonylcarbamoyladenosine biosynthesis protein TsaD</fullName>
    </alternativeName>
    <alternativeName>
        <fullName evidence="7">tRNA threonylcarbamoyladenosine biosynthesis protein TsaD</fullName>
    </alternativeName>
</protein>
<dbReference type="EC" id="2.3.1.234" evidence="7"/>
<accession>A0A0R2RM34</accession>
<feature type="binding site" evidence="7">
    <location>
        <position position="118"/>
    </location>
    <ligand>
        <name>Fe cation</name>
        <dbReference type="ChEBI" id="CHEBI:24875"/>
    </ligand>
</feature>
<comment type="subcellular location">
    <subcellularLocation>
        <location evidence="7">Cytoplasm</location>
    </subcellularLocation>
</comment>
<keyword evidence="4 7" id="KW-0408">Iron</keyword>
<dbReference type="PANTHER" id="PTHR11735">
    <property type="entry name" value="TRNA N6-ADENOSINE THREONYLCARBAMOYLTRANSFERASE"/>
    <property type="match status" value="1"/>
</dbReference>
<gene>
    <name evidence="7" type="primary">tsaD</name>
    <name evidence="9" type="ORF">ABR82_04680</name>
</gene>
<dbReference type="InterPro" id="IPR000905">
    <property type="entry name" value="Gcp-like_dom"/>
</dbReference>
<dbReference type="PANTHER" id="PTHR11735:SF6">
    <property type="entry name" value="TRNA N6-ADENOSINE THREONYLCARBAMOYLTRANSFERASE, MITOCHONDRIAL"/>
    <property type="match status" value="1"/>
</dbReference>
<organism evidence="9 10">
    <name type="scientific">Verrucomicrobia subdivision 6 bacterium BACL9 MAG-120507-bin52</name>
    <dbReference type="NCBI Taxonomy" id="1655590"/>
    <lineage>
        <taxon>Bacteria</taxon>
        <taxon>Pseudomonadati</taxon>
        <taxon>Verrucomicrobiota</taxon>
        <taxon>Verrucomicrobiia</taxon>
        <taxon>Verrucomicrobiales</taxon>
        <taxon>Verrucomicrobia subdivision 6</taxon>
    </lineage>
</organism>
<dbReference type="GO" id="GO:0002949">
    <property type="term" value="P:tRNA threonylcarbamoyladenosine modification"/>
    <property type="evidence" value="ECO:0007669"/>
    <property type="project" value="UniProtKB-UniRule"/>
</dbReference>
<dbReference type="SUPFAM" id="SSF53067">
    <property type="entry name" value="Actin-like ATPase domain"/>
    <property type="match status" value="2"/>
</dbReference>
<evidence type="ECO:0000256" key="7">
    <source>
        <dbReference type="HAMAP-Rule" id="MF_01445"/>
    </source>
</evidence>
<name>A0A0R2RM34_9BACT</name>
<evidence type="ECO:0000256" key="1">
    <source>
        <dbReference type="ARBA" id="ARBA00022679"/>
    </source>
</evidence>
<evidence type="ECO:0000256" key="3">
    <source>
        <dbReference type="ARBA" id="ARBA00022723"/>
    </source>
</evidence>
<comment type="catalytic activity">
    <reaction evidence="6 7">
        <text>L-threonylcarbamoyladenylate + adenosine(37) in tRNA = N(6)-L-threonylcarbamoyladenosine(37) in tRNA + AMP + H(+)</text>
        <dbReference type="Rhea" id="RHEA:37059"/>
        <dbReference type="Rhea" id="RHEA-COMP:10162"/>
        <dbReference type="Rhea" id="RHEA-COMP:10163"/>
        <dbReference type="ChEBI" id="CHEBI:15378"/>
        <dbReference type="ChEBI" id="CHEBI:73682"/>
        <dbReference type="ChEBI" id="CHEBI:74411"/>
        <dbReference type="ChEBI" id="CHEBI:74418"/>
        <dbReference type="ChEBI" id="CHEBI:456215"/>
        <dbReference type="EC" id="2.3.1.234"/>
    </reaction>
</comment>